<accession>A0AA89BRT1</accession>
<sequence length="309" mass="34990">MLANNLHIVIYWLLYCFPVCLQFITLCLLVLFFAQVVFKAKAKYEPSRYKRPLRIVLAAVTLIFLTTNISCAVLVKTQEKTHHSVPVYLLVVRVCINDTLFLLAAIVLAVCIYKMRKMTSSHVILEAKGTTVCQALTVSILTILLFASRAIYNLLVICRPLQKYLPTFNYGWINVSDQAEMVDLQSGYAYVSFGIVLFIWEVLPTFVIVMFFRVRKPVTGSTLTDLSSHNQSSRSYFFDNPRRYDSDDDLTRNDSQRIITDLNRSYQSINNVPSQCSTPRGTPRGTPKLYGSMYTASGSFSAHGSPQVN</sequence>
<comment type="caution">
    <text evidence="8">The sequence shown here is derived from an EMBL/GenBank/DDBJ whole genome shotgun (WGS) entry which is preliminary data.</text>
</comment>
<feature type="transmembrane region" description="Helical" evidence="7">
    <location>
        <begin position="132"/>
        <end position="152"/>
    </location>
</feature>
<organism evidence="8 9">
    <name type="scientific">Pinctada imbricata</name>
    <name type="common">Atlantic pearl-oyster</name>
    <name type="synonym">Pinctada martensii</name>
    <dbReference type="NCBI Taxonomy" id="66713"/>
    <lineage>
        <taxon>Eukaryota</taxon>
        <taxon>Metazoa</taxon>
        <taxon>Spiralia</taxon>
        <taxon>Lophotrochozoa</taxon>
        <taxon>Mollusca</taxon>
        <taxon>Bivalvia</taxon>
        <taxon>Autobranchia</taxon>
        <taxon>Pteriomorphia</taxon>
        <taxon>Pterioida</taxon>
        <taxon>Pterioidea</taxon>
        <taxon>Pteriidae</taxon>
        <taxon>Pinctada</taxon>
    </lineage>
</organism>
<dbReference type="AlphaFoldDB" id="A0AA89BRT1"/>
<dbReference type="GO" id="GO:1904263">
    <property type="term" value="P:positive regulation of TORC1 signaling"/>
    <property type="evidence" value="ECO:0007669"/>
    <property type="project" value="TreeGrafter"/>
</dbReference>
<evidence type="ECO:0000256" key="6">
    <source>
        <dbReference type="ARBA" id="ARBA00023228"/>
    </source>
</evidence>
<evidence type="ECO:0000313" key="8">
    <source>
        <dbReference type="EMBL" id="KAK3093144.1"/>
    </source>
</evidence>
<keyword evidence="5 7" id="KW-0472">Membrane</keyword>
<keyword evidence="4 7" id="KW-1133">Transmembrane helix</keyword>
<keyword evidence="3 7" id="KW-0812">Transmembrane</keyword>
<dbReference type="Proteomes" id="UP001186944">
    <property type="component" value="Unassembled WGS sequence"/>
</dbReference>
<evidence type="ECO:0000256" key="4">
    <source>
        <dbReference type="ARBA" id="ARBA00022989"/>
    </source>
</evidence>
<feature type="transmembrane region" description="Helical" evidence="7">
    <location>
        <begin position="12"/>
        <end position="34"/>
    </location>
</feature>
<gene>
    <name evidence="8" type="ORF">FSP39_011777</name>
</gene>
<feature type="transmembrane region" description="Helical" evidence="7">
    <location>
        <begin position="55"/>
        <end position="75"/>
    </location>
</feature>
<feature type="transmembrane region" description="Helical" evidence="7">
    <location>
        <begin position="87"/>
        <end position="112"/>
    </location>
</feature>
<evidence type="ECO:0000256" key="2">
    <source>
        <dbReference type="ARBA" id="ARBA00004656"/>
    </source>
</evidence>
<dbReference type="PANTHER" id="PTHR15146">
    <property type="entry name" value="INTEGRAL MEMBRANE PROTEIN GPR137"/>
    <property type="match status" value="1"/>
</dbReference>
<evidence type="ECO:0000256" key="3">
    <source>
        <dbReference type="ARBA" id="ARBA00022692"/>
    </source>
</evidence>
<comment type="subcellular location">
    <subcellularLocation>
        <location evidence="1">Endomembrane system</location>
        <topology evidence="1">Multi-pass membrane protein</topology>
    </subcellularLocation>
    <subcellularLocation>
        <location evidence="2">Lysosome membrane</location>
    </subcellularLocation>
</comment>
<evidence type="ECO:0000313" key="9">
    <source>
        <dbReference type="Proteomes" id="UP001186944"/>
    </source>
</evidence>
<dbReference type="EMBL" id="VSWD01000009">
    <property type="protein sequence ID" value="KAK3093144.1"/>
    <property type="molecule type" value="Genomic_DNA"/>
</dbReference>
<keyword evidence="6" id="KW-0458">Lysosome</keyword>
<dbReference type="PANTHER" id="PTHR15146:SF3">
    <property type="entry name" value="THH1_TOM1_TOM3 DOMAIN-CONTAINING PROTEIN"/>
    <property type="match status" value="1"/>
</dbReference>
<feature type="transmembrane region" description="Helical" evidence="7">
    <location>
        <begin position="188"/>
        <end position="212"/>
    </location>
</feature>
<evidence type="ECO:0000256" key="5">
    <source>
        <dbReference type="ARBA" id="ARBA00023136"/>
    </source>
</evidence>
<evidence type="ECO:0000256" key="1">
    <source>
        <dbReference type="ARBA" id="ARBA00004127"/>
    </source>
</evidence>
<proteinExistence type="predicted"/>
<dbReference type="GO" id="GO:0005765">
    <property type="term" value="C:lysosomal membrane"/>
    <property type="evidence" value="ECO:0007669"/>
    <property type="project" value="UniProtKB-SubCell"/>
</dbReference>
<dbReference type="GO" id="GO:0012505">
    <property type="term" value="C:endomembrane system"/>
    <property type="evidence" value="ECO:0007669"/>
    <property type="project" value="UniProtKB-SubCell"/>
</dbReference>
<dbReference type="InterPro" id="IPR029723">
    <property type="entry name" value="GPR137"/>
</dbReference>
<evidence type="ECO:0008006" key="10">
    <source>
        <dbReference type="Google" id="ProtNLM"/>
    </source>
</evidence>
<evidence type="ECO:0000256" key="7">
    <source>
        <dbReference type="SAM" id="Phobius"/>
    </source>
</evidence>
<reference evidence="8" key="1">
    <citation type="submission" date="2019-08" db="EMBL/GenBank/DDBJ databases">
        <title>The improved chromosome-level genome for the pearl oyster Pinctada fucata martensii using PacBio sequencing and Hi-C.</title>
        <authorList>
            <person name="Zheng Z."/>
        </authorList>
    </citation>
    <scope>NUCLEOTIDE SEQUENCE</scope>
    <source>
        <strain evidence="8">ZZ-2019</strain>
        <tissue evidence="8">Adductor muscle</tissue>
    </source>
</reference>
<dbReference type="CDD" id="cd21464">
    <property type="entry name" value="7tm_GPR137"/>
    <property type="match status" value="1"/>
</dbReference>
<keyword evidence="9" id="KW-1185">Reference proteome</keyword>
<name>A0AA89BRT1_PINIB</name>
<protein>
    <recommendedName>
        <fullName evidence="10">Integral membrane protein GPR137B</fullName>
    </recommendedName>
</protein>